<dbReference type="HAMAP" id="MF_01385">
    <property type="entry name" value="UreF"/>
    <property type="match status" value="1"/>
</dbReference>
<dbReference type="PIRSF" id="PIRSF009467">
    <property type="entry name" value="Ureas_acces_UreF"/>
    <property type="match status" value="1"/>
</dbReference>
<evidence type="ECO:0000256" key="2">
    <source>
        <dbReference type="ARBA" id="ARBA00023186"/>
    </source>
</evidence>
<dbReference type="OrthoDB" id="9798772at2"/>
<dbReference type="PANTHER" id="PTHR33620">
    <property type="entry name" value="UREASE ACCESSORY PROTEIN F"/>
    <property type="match status" value="1"/>
</dbReference>
<accession>A0A1P8UDB2</accession>
<comment type="function">
    <text evidence="3">Required for maturation of urease via the functional incorporation of the urease nickel metallocenter.</text>
</comment>
<dbReference type="GO" id="GO:0016151">
    <property type="term" value="F:nickel cation binding"/>
    <property type="evidence" value="ECO:0007669"/>
    <property type="project" value="UniProtKB-UniRule"/>
</dbReference>
<comment type="subcellular location">
    <subcellularLocation>
        <location evidence="3">Cytoplasm</location>
    </subcellularLocation>
</comment>
<gene>
    <name evidence="3" type="primary">ureF</name>
    <name evidence="4" type="ORF">BW247_00580</name>
</gene>
<proteinExistence type="inferred from homology"/>
<evidence type="ECO:0000313" key="5">
    <source>
        <dbReference type="Proteomes" id="UP000243807"/>
    </source>
</evidence>
<dbReference type="Pfam" id="PF01730">
    <property type="entry name" value="UreF"/>
    <property type="match status" value="1"/>
</dbReference>
<dbReference type="GO" id="GO:0005737">
    <property type="term" value="C:cytoplasm"/>
    <property type="evidence" value="ECO:0007669"/>
    <property type="project" value="UniProtKB-SubCell"/>
</dbReference>
<dbReference type="PANTHER" id="PTHR33620:SF1">
    <property type="entry name" value="UREASE ACCESSORY PROTEIN F"/>
    <property type="match status" value="1"/>
</dbReference>
<protein>
    <recommendedName>
        <fullName evidence="3">Urease accessory protein UreF</fullName>
    </recommendedName>
</protein>
<dbReference type="EMBL" id="CP019434">
    <property type="protein sequence ID" value="APZ41774.1"/>
    <property type="molecule type" value="Genomic_DNA"/>
</dbReference>
<evidence type="ECO:0000256" key="1">
    <source>
        <dbReference type="ARBA" id="ARBA00022988"/>
    </source>
</evidence>
<sequence length="224" mass="23910">MPTDAALLRLLQLASPALPVGAYAYSQGLEYAVESSWVKDEAGALAWIGGVLGDVLAWTDLPMLARLHMAWSAQDAAAAGAWNARLYALRETAELRAEDHQLGSALARVLHDLGIAAAGDWLEARPVCFATLFALAAVQWNIAPREAMLGYAWAWVENQVTAAIKLVPLGQAAGQRLLSAVQPALTRAVDTGLAVSDDDIGRSMPGMVMASAKHAQMYSRLFRS</sequence>
<name>A0A1P8UDB2_9GAMM</name>
<organism evidence="4 5">
    <name type="scientific">Acidihalobacter ferrooxydans</name>
    <dbReference type="NCBI Taxonomy" id="1765967"/>
    <lineage>
        <taxon>Bacteria</taxon>
        <taxon>Pseudomonadati</taxon>
        <taxon>Pseudomonadota</taxon>
        <taxon>Gammaproteobacteria</taxon>
        <taxon>Chromatiales</taxon>
        <taxon>Ectothiorhodospiraceae</taxon>
        <taxon>Acidihalobacter</taxon>
    </lineage>
</organism>
<comment type="subunit">
    <text evidence="3">UreD, UreF and UreG form a complex that acts as a GTP-hydrolysis-dependent molecular chaperone, activating the urease apoprotein by helping to assemble the nickel containing metallocenter of UreC. The UreE protein probably delivers the nickel.</text>
</comment>
<dbReference type="InterPro" id="IPR002639">
    <property type="entry name" value="UreF"/>
</dbReference>
<dbReference type="Proteomes" id="UP000243807">
    <property type="component" value="Chromosome"/>
</dbReference>
<reference evidence="4 5" key="1">
    <citation type="submission" date="2017-01" db="EMBL/GenBank/DDBJ databases">
        <title>Draft sequence of Acidihalobacter ferrooxidans strain DSM 14175 (strain V8).</title>
        <authorList>
            <person name="Khaleque H.N."/>
            <person name="Ramsay J.P."/>
            <person name="Murphy R.J.T."/>
            <person name="Kaksonen A.H."/>
            <person name="Boxall N.J."/>
            <person name="Watkin E.L.J."/>
        </authorList>
    </citation>
    <scope>NUCLEOTIDE SEQUENCE [LARGE SCALE GENOMIC DNA]</scope>
    <source>
        <strain evidence="4 5">V8</strain>
    </source>
</reference>
<dbReference type="STRING" id="1765967.BW247_00580"/>
<keyword evidence="1 3" id="KW-0996">Nickel insertion</keyword>
<evidence type="ECO:0000256" key="3">
    <source>
        <dbReference type="HAMAP-Rule" id="MF_01385"/>
    </source>
</evidence>
<comment type="similarity">
    <text evidence="3">Belongs to the UreF family.</text>
</comment>
<dbReference type="RefSeq" id="WP_076835121.1">
    <property type="nucleotide sequence ID" value="NZ_CP019434.1"/>
</dbReference>
<evidence type="ECO:0000313" key="4">
    <source>
        <dbReference type="EMBL" id="APZ41774.1"/>
    </source>
</evidence>
<dbReference type="Gene3D" id="1.10.4190.10">
    <property type="entry name" value="Urease accessory protein UreF"/>
    <property type="match status" value="1"/>
</dbReference>
<dbReference type="KEGG" id="afy:BW247_00580"/>
<dbReference type="AlphaFoldDB" id="A0A1P8UDB2"/>
<dbReference type="InterPro" id="IPR038277">
    <property type="entry name" value="UreF_sf"/>
</dbReference>
<keyword evidence="2 3" id="KW-0143">Chaperone</keyword>
<keyword evidence="3" id="KW-0963">Cytoplasm</keyword>
<keyword evidence="5" id="KW-1185">Reference proteome</keyword>